<name>A0A0P1EN53_9RHOB</name>
<sequence>MPTAPKLVSGLCLLIVAFLVSSMVIENGDEGKNYGMFTYVNMALGVICGWWIMGKRAGRGWTAAINNGLTGMAALVFWGLFVQGVNEMLRLAMRHRYDGPFEALISIFKIGVEYGQQLVVPEILWTLIIGALITGLVTEEAARRWR</sequence>
<keyword evidence="5" id="KW-1185">Reference proteome</keyword>
<dbReference type="SUPFAM" id="SSF103481">
    <property type="entry name" value="Multidrug resistance efflux transporter EmrE"/>
    <property type="match status" value="1"/>
</dbReference>
<dbReference type="InterPro" id="IPR047784">
    <property type="entry name" value="TrgA"/>
</dbReference>
<dbReference type="Proteomes" id="UP000050786">
    <property type="component" value="Unassembled WGS sequence"/>
</dbReference>
<feature type="transmembrane region" description="Helical" evidence="1">
    <location>
        <begin position="123"/>
        <end position="142"/>
    </location>
</feature>
<evidence type="ECO:0000256" key="1">
    <source>
        <dbReference type="SAM" id="Phobius"/>
    </source>
</evidence>
<protein>
    <recommendedName>
        <fullName evidence="6">Tellurium resistance protein</fullName>
    </recommendedName>
</protein>
<evidence type="ECO:0000313" key="5">
    <source>
        <dbReference type="Proteomes" id="UP000050786"/>
    </source>
</evidence>
<organism evidence="2 5">
    <name type="scientific">Ruegeria atlantica</name>
    <dbReference type="NCBI Taxonomy" id="81569"/>
    <lineage>
        <taxon>Bacteria</taxon>
        <taxon>Pseudomonadati</taxon>
        <taxon>Pseudomonadota</taxon>
        <taxon>Alphaproteobacteria</taxon>
        <taxon>Rhodobacterales</taxon>
        <taxon>Roseobacteraceae</taxon>
        <taxon>Ruegeria</taxon>
    </lineage>
</organism>
<feature type="transmembrane region" description="Helical" evidence="1">
    <location>
        <begin position="64"/>
        <end position="85"/>
    </location>
</feature>
<keyword evidence="1" id="KW-1133">Transmembrane helix</keyword>
<dbReference type="STRING" id="81569.RUM4293_02642"/>
<dbReference type="EMBL" id="CYPS01000043">
    <property type="protein sequence ID" value="CUH43746.1"/>
    <property type="molecule type" value="Genomic_DNA"/>
</dbReference>
<dbReference type="NCBIfam" id="NF033773">
    <property type="entry name" value="tellur_TrgA"/>
    <property type="match status" value="1"/>
</dbReference>
<keyword evidence="1" id="KW-0812">Transmembrane</keyword>
<dbReference type="OrthoDB" id="7869508at2"/>
<dbReference type="RefSeq" id="WP_058273774.1">
    <property type="nucleotide sequence ID" value="NZ_CANLTD010000001.1"/>
</dbReference>
<feature type="transmembrane region" description="Helical" evidence="1">
    <location>
        <begin position="34"/>
        <end position="52"/>
    </location>
</feature>
<dbReference type="InterPro" id="IPR037185">
    <property type="entry name" value="EmrE-like"/>
</dbReference>
<reference evidence="5" key="2">
    <citation type="submission" date="2015-09" db="EMBL/GenBank/DDBJ databases">
        <authorList>
            <person name="Rodrigo-Torres L."/>
            <person name="Arahal D.R."/>
        </authorList>
    </citation>
    <scope>NUCLEOTIDE SEQUENCE [LARGE SCALE GENOMIC DNA]</scope>
    <source>
        <strain evidence="5">CECT 4293</strain>
    </source>
</reference>
<dbReference type="Proteomes" id="UP000050783">
    <property type="component" value="Unassembled WGS sequence"/>
</dbReference>
<evidence type="ECO:0000313" key="3">
    <source>
        <dbReference type="EMBL" id="CUH48211.1"/>
    </source>
</evidence>
<dbReference type="AlphaFoldDB" id="A0A0P1EN53"/>
<reference evidence="2 4" key="1">
    <citation type="submission" date="2015-09" db="EMBL/GenBank/DDBJ databases">
        <authorList>
            <consortium name="Swine Surveillance"/>
        </authorList>
    </citation>
    <scope>NUCLEOTIDE SEQUENCE [LARGE SCALE GENOMIC DNA]</scope>
    <source>
        <strain evidence="3 4">CECT 4292</strain>
        <strain evidence="2">CECT 4293</strain>
    </source>
</reference>
<proteinExistence type="predicted"/>
<evidence type="ECO:0000313" key="4">
    <source>
        <dbReference type="Proteomes" id="UP000050783"/>
    </source>
</evidence>
<evidence type="ECO:0000313" key="2">
    <source>
        <dbReference type="EMBL" id="CUH43746.1"/>
    </source>
</evidence>
<evidence type="ECO:0008006" key="6">
    <source>
        <dbReference type="Google" id="ProtNLM"/>
    </source>
</evidence>
<dbReference type="GeneID" id="55493594"/>
<accession>A0A0P1EN53</accession>
<dbReference type="EMBL" id="CYPU01000039">
    <property type="protein sequence ID" value="CUH48211.1"/>
    <property type="molecule type" value="Genomic_DNA"/>
</dbReference>
<gene>
    <name evidence="3" type="ORF">RUA4292_02389</name>
    <name evidence="2" type="ORF">RUM4293_02642</name>
</gene>
<keyword evidence="1" id="KW-0472">Membrane</keyword>